<proteinExistence type="predicted"/>
<gene>
    <name evidence="1" type="ORF">AYI70_g6366</name>
</gene>
<dbReference type="Proteomes" id="UP000187283">
    <property type="component" value="Unassembled WGS sequence"/>
</dbReference>
<comment type="caution">
    <text evidence="1">The sequence shown here is derived from an EMBL/GenBank/DDBJ whole genome shotgun (WGS) entry which is preliminary data.</text>
</comment>
<keyword evidence="2" id="KW-1185">Reference proteome</keyword>
<reference evidence="1 2" key="1">
    <citation type="submission" date="2017-01" db="EMBL/GenBank/DDBJ databases">
        <authorList>
            <person name="Mah S.A."/>
            <person name="Swanson W.J."/>
            <person name="Moy G.W."/>
            <person name="Vacquier V.D."/>
        </authorList>
    </citation>
    <scope>NUCLEOTIDE SEQUENCE [LARGE SCALE GENOMIC DNA]</scope>
    <source>
        <strain evidence="1 2">GSMNP</strain>
    </source>
</reference>
<name>A0A1R1XQB9_9FUNG</name>
<protein>
    <submittedName>
        <fullName evidence="1">Uncharacterized protein</fullName>
    </submittedName>
</protein>
<dbReference type="EMBL" id="LSSN01002220">
    <property type="protein sequence ID" value="OMJ16815.1"/>
    <property type="molecule type" value="Genomic_DNA"/>
</dbReference>
<sequence length="124" mass="13749">MFVSCKNMEKIYCVFEKNRLNGGYKQNKDKISKNKNFLDLNLNPSPSEDPSSSINIKKEIFLQNSFAIESSSGFNAPSVHDIMTDKATMSQICTKKIIDYTSNVDGARPGGNLAVMDLDSDPSD</sequence>
<evidence type="ECO:0000313" key="1">
    <source>
        <dbReference type="EMBL" id="OMJ16815.1"/>
    </source>
</evidence>
<organism evidence="1 2">
    <name type="scientific">Smittium culicis</name>
    <dbReference type="NCBI Taxonomy" id="133412"/>
    <lineage>
        <taxon>Eukaryota</taxon>
        <taxon>Fungi</taxon>
        <taxon>Fungi incertae sedis</taxon>
        <taxon>Zoopagomycota</taxon>
        <taxon>Kickxellomycotina</taxon>
        <taxon>Harpellomycetes</taxon>
        <taxon>Harpellales</taxon>
        <taxon>Legeriomycetaceae</taxon>
        <taxon>Smittium</taxon>
    </lineage>
</organism>
<evidence type="ECO:0000313" key="2">
    <source>
        <dbReference type="Proteomes" id="UP000187283"/>
    </source>
</evidence>
<dbReference type="AlphaFoldDB" id="A0A1R1XQB9"/>
<accession>A0A1R1XQB9</accession>
<dbReference type="OrthoDB" id="10447921at2759"/>